<evidence type="ECO:0000256" key="1">
    <source>
        <dbReference type="SAM" id="SignalP"/>
    </source>
</evidence>
<proteinExistence type="predicted"/>
<evidence type="ECO:0000313" key="2">
    <source>
        <dbReference type="EMBL" id="BFG06525.1"/>
    </source>
</evidence>
<feature type="chain" id="PRO_5043975702" evidence="1">
    <location>
        <begin position="28"/>
        <end position="124"/>
    </location>
</feature>
<keyword evidence="3" id="KW-1185">Reference proteome</keyword>
<dbReference type="InterPro" id="IPR031734">
    <property type="entry name" value="MBF2"/>
</dbReference>
<gene>
    <name evidence="2" type="ORF">DMAD_05018</name>
</gene>
<dbReference type="EMBL" id="AP029267">
    <property type="protein sequence ID" value="BFG06525.1"/>
    <property type="molecule type" value="Genomic_DNA"/>
</dbReference>
<accession>A0AAU9GEZ4</accession>
<feature type="signal peptide" evidence="1">
    <location>
        <begin position="1"/>
        <end position="27"/>
    </location>
</feature>
<dbReference type="Pfam" id="PF15868">
    <property type="entry name" value="MBF2"/>
    <property type="match status" value="1"/>
</dbReference>
<dbReference type="Proteomes" id="UP001500889">
    <property type="component" value="Chromosome E"/>
</dbReference>
<reference evidence="2 3" key="1">
    <citation type="submission" date="2024-02" db="EMBL/GenBank/DDBJ databases">
        <title>A chromosome-level genome assembly of Drosophila madeirensis, a fruit fly species endemic to Madeira island.</title>
        <authorList>
            <person name="Tomihara K."/>
            <person name="Llopart A."/>
            <person name="Yamamoto D."/>
        </authorList>
    </citation>
    <scope>NUCLEOTIDE SEQUENCE [LARGE SCALE GENOMIC DNA]</scope>
    <source>
        <strain evidence="2 3">RF1</strain>
    </source>
</reference>
<protein>
    <submittedName>
        <fullName evidence="2">Uncharacterized protein</fullName>
    </submittedName>
</protein>
<sequence length="124" mass="13740">MEMRNKLRLFVAVAAIGICSLGEGVGAAPGCEWEHQKKIHSEMVFVEPEEGERVVEHELVFNQTGKTAKIIRSWALTGYDQGLGYVRLVSGGENHTNMTLHFQSHPGDGISYQVKIYACKHGAR</sequence>
<keyword evidence="1" id="KW-0732">Signal</keyword>
<evidence type="ECO:0000313" key="3">
    <source>
        <dbReference type="Proteomes" id="UP001500889"/>
    </source>
</evidence>
<dbReference type="AlphaFoldDB" id="A0AAU9GEZ4"/>
<organism evidence="2 3">
    <name type="scientific">Drosophila madeirensis</name>
    <name type="common">Fruit fly</name>
    <dbReference type="NCBI Taxonomy" id="30013"/>
    <lineage>
        <taxon>Eukaryota</taxon>
        <taxon>Metazoa</taxon>
        <taxon>Ecdysozoa</taxon>
        <taxon>Arthropoda</taxon>
        <taxon>Hexapoda</taxon>
        <taxon>Insecta</taxon>
        <taxon>Pterygota</taxon>
        <taxon>Neoptera</taxon>
        <taxon>Endopterygota</taxon>
        <taxon>Diptera</taxon>
        <taxon>Brachycera</taxon>
        <taxon>Muscomorpha</taxon>
        <taxon>Ephydroidea</taxon>
        <taxon>Drosophilidae</taxon>
        <taxon>Drosophila</taxon>
        <taxon>Sophophora</taxon>
    </lineage>
</organism>
<name>A0AAU9GEZ4_DROMD</name>